<geneLocation type="plasmid" evidence="2 3">
    <name>unnamed1</name>
</geneLocation>
<protein>
    <submittedName>
        <fullName evidence="2">Uncharacterized protein</fullName>
    </submittedName>
</protein>
<keyword evidence="3" id="KW-1185">Reference proteome</keyword>
<dbReference type="Proteomes" id="UP001164020">
    <property type="component" value="Plasmid unnamed1"/>
</dbReference>
<gene>
    <name evidence="2" type="ORF">OH818_00275</name>
</gene>
<feature type="region of interest" description="Disordered" evidence="1">
    <location>
        <begin position="67"/>
        <end position="113"/>
    </location>
</feature>
<sequence length="113" mass="11722">MSTFLVAIHLVVDTIGPNPRAEIIAALEAHLDHPATPVPAAGGILDWAVAGEDLAASMAPVTVPSDYRPGATQFPQWPGSCRKGPHHDGRQANEPAASDGYGEPAHEGAPLMD</sequence>
<accession>A0ABY7BW05</accession>
<evidence type="ECO:0000313" key="3">
    <source>
        <dbReference type="Proteomes" id="UP001164020"/>
    </source>
</evidence>
<proteinExistence type="predicted"/>
<dbReference type="EMBL" id="CP114028">
    <property type="protein sequence ID" value="WAP66820.1"/>
    <property type="molecule type" value="Genomic_DNA"/>
</dbReference>
<evidence type="ECO:0000313" key="2">
    <source>
        <dbReference type="EMBL" id="WAP66820.1"/>
    </source>
</evidence>
<reference evidence="2" key="1">
    <citation type="submission" date="2022-12" db="EMBL/GenBank/DDBJ databases">
        <title>Jiella pelagia sp. nov., isolated from phosphonate enriched culture of Northwest Pacific surface seawater.</title>
        <authorList>
            <person name="Shin D.Y."/>
            <person name="Hwang C.Y."/>
        </authorList>
    </citation>
    <scope>NUCLEOTIDE SEQUENCE</scope>
    <source>
        <strain evidence="2">HL-NP1</strain>
        <plasmid evidence="2">unnamed1</plasmid>
    </source>
</reference>
<organism evidence="2 3">
    <name type="scientific">Jiella pelagia</name>
    <dbReference type="NCBI Taxonomy" id="2986949"/>
    <lineage>
        <taxon>Bacteria</taxon>
        <taxon>Pseudomonadati</taxon>
        <taxon>Pseudomonadota</taxon>
        <taxon>Alphaproteobacteria</taxon>
        <taxon>Hyphomicrobiales</taxon>
        <taxon>Aurantimonadaceae</taxon>
        <taxon>Jiella</taxon>
    </lineage>
</organism>
<name>A0ABY7BW05_9HYPH</name>
<evidence type="ECO:0000256" key="1">
    <source>
        <dbReference type="SAM" id="MobiDB-lite"/>
    </source>
</evidence>
<keyword evidence="2" id="KW-0614">Plasmid</keyword>
<dbReference type="RefSeq" id="WP_268879266.1">
    <property type="nucleotide sequence ID" value="NZ_CP114028.1"/>
</dbReference>